<evidence type="ECO:0000256" key="1">
    <source>
        <dbReference type="SAM" id="MobiDB-lite"/>
    </source>
</evidence>
<feature type="region of interest" description="Disordered" evidence="1">
    <location>
        <begin position="92"/>
        <end position="135"/>
    </location>
</feature>
<gene>
    <name evidence="2" type="ORF">EJ04DRAFT_511062</name>
</gene>
<keyword evidence="3" id="KW-1185">Reference proteome</keyword>
<feature type="compositionally biased region" description="Acidic residues" evidence="1">
    <location>
        <begin position="92"/>
        <end position="112"/>
    </location>
</feature>
<reference evidence="2" key="1">
    <citation type="journal article" date="2020" name="Stud. Mycol.">
        <title>101 Dothideomycetes genomes: a test case for predicting lifestyles and emergence of pathogens.</title>
        <authorList>
            <person name="Haridas S."/>
            <person name="Albert R."/>
            <person name="Binder M."/>
            <person name="Bloem J."/>
            <person name="Labutti K."/>
            <person name="Salamov A."/>
            <person name="Andreopoulos B."/>
            <person name="Baker S."/>
            <person name="Barry K."/>
            <person name="Bills G."/>
            <person name="Bluhm B."/>
            <person name="Cannon C."/>
            <person name="Castanera R."/>
            <person name="Culley D."/>
            <person name="Daum C."/>
            <person name="Ezra D."/>
            <person name="Gonzalez J."/>
            <person name="Henrissat B."/>
            <person name="Kuo A."/>
            <person name="Liang C."/>
            <person name="Lipzen A."/>
            <person name="Lutzoni F."/>
            <person name="Magnuson J."/>
            <person name="Mondo S."/>
            <person name="Nolan M."/>
            <person name="Ohm R."/>
            <person name="Pangilinan J."/>
            <person name="Park H.-J."/>
            <person name="Ramirez L."/>
            <person name="Alfaro M."/>
            <person name="Sun H."/>
            <person name="Tritt A."/>
            <person name="Yoshinaga Y."/>
            <person name="Zwiers L.-H."/>
            <person name="Turgeon B."/>
            <person name="Goodwin S."/>
            <person name="Spatafora J."/>
            <person name="Crous P."/>
            <person name="Grigoriev I."/>
        </authorList>
    </citation>
    <scope>NUCLEOTIDE SEQUENCE</scope>
    <source>
        <strain evidence="2">CBS 125425</strain>
    </source>
</reference>
<sequence>MASALRKIPGALWISASRPITRASGAPRAHFQLARHIVWPNQRRNSPSGIRSFHEGSGGSGSSGQNWDGLVYSMMDNLQIKAKHGPECFYRDEDEDEEEDEGEGEGEGESEGEGEKEKDKEKEKKKKKKKRDMRDEVPLRLNRPWCRHTAESLDARLKYLGADMDHTEEHRNLKKLVKLLHRLSDYEEDSPKLDFDEYREIWMTGKTAFTSEMDFPITMFSVAEKSELTRIYAAAGAVYRVAAVNAALLRLRPQKESSTEGSMDEEESRELKQLALDLYGAILDAKDFFPVKKWLTIEEDVRVLAAIEQIRSESRKRGSGAF</sequence>
<dbReference type="OrthoDB" id="3796550at2759"/>
<proteinExistence type="predicted"/>
<name>A0A9P4R0K7_9PLEO</name>
<dbReference type="Proteomes" id="UP000799444">
    <property type="component" value="Unassembled WGS sequence"/>
</dbReference>
<feature type="region of interest" description="Disordered" evidence="1">
    <location>
        <begin position="42"/>
        <end position="64"/>
    </location>
</feature>
<comment type="caution">
    <text evidence="2">The sequence shown here is derived from an EMBL/GenBank/DDBJ whole genome shotgun (WGS) entry which is preliminary data.</text>
</comment>
<feature type="compositionally biased region" description="Basic and acidic residues" evidence="1">
    <location>
        <begin position="113"/>
        <end position="122"/>
    </location>
</feature>
<evidence type="ECO:0000313" key="3">
    <source>
        <dbReference type="Proteomes" id="UP000799444"/>
    </source>
</evidence>
<dbReference type="AlphaFoldDB" id="A0A9P4R0K7"/>
<protein>
    <submittedName>
        <fullName evidence="2">Uncharacterized protein</fullName>
    </submittedName>
</protein>
<dbReference type="EMBL" id="ML996125">
    <property type="protein sequence ID" value="KAF2736389.1"/>
    <property type="molecule type" value="Genomic_DNA"/>
</dbReference>
<organism evidence="2 3">
    <name type="scientific">Polyplosphaeria fusca</name>
    <dbReference type="NCBI Taxonomy" id="682080"/>
    <lineage>
        <taxon>Eukaryota</taxon>
        <taxon>Fungi</taxon>
        <taxon>Dikarya</taxon>
        <taxon>Ascomycota</taxon>
        <taxon>Pezizomycotina</taxon>
        <taxon>Dothideomycetes</taxon>
        <taxon>Pleosporomycetidae</taxon>
        <taxon>Pleosporales</taxon>
        <taxon>Tetraplosphaeriaceae</taxon>
        <taxon>Polyplosphaeria</taxon>
    </lineage>
</organism>
<evidence type="ECO:0000313" key="2">
    <source>
        <dbReference type="EMBL" id="KAF2736389.1"/>
    </source>
</evidence>
<accession>A0A9P4R0K7</accession>